<accession>A0ABW3NI96</accession>
<protein>
    <submittedName>
        <fullName evidence="1">Uncharacterized protein</fullName>
    </submittedName>
</protein>
<dbReference type="EMBL" id="JBHTKK010000013">
    <property type="protein sequence ID" value="MFD1066644.1"/>
    <property type="molecule type" value="Genomic_DNA"/>
</dbReference>
<organism evidence="1 2">
    <name type="scientific">Oceanobacillus locisalsi</name>
    <dbReference type="NCBI Taxonomy" id="546107"/>
    <lineage>
        <taxon>Bacteria</taxon>
        <taxon>Bacillati</taxon>
        <taxon>Bacillota</taxon>
        <taxon>Bacilli</taxon>
        <taxon>Bacillales</taxon>
        <taxon>Bacillaceae</taxon>
        <taxon>Oceanobacillus</taxon>
    </lineage>
</organism>
<dbReference type="Proteomes" id="UP001597041">
    <property type="component" value="Unassembled WGS sequence"/>
</dbReference>
<reference evidence="2" key="1">
    <citation type="journal article" date="2019" name="Int. J. Syst. Evol. Microbiol.">
        <title>The Global Catalogue of Microorganisms (GCM) 10K type strain sequencing project: providing services to taxonomists for standard genome sequencing and annotation.</title>
        <authorList>
            <consortium name="The Broad Institute Genomics Platform"/>
            <consortium name="The Broad Institute Genome Sequencing Center for Infectious Disease"/>
            <person name="Wu L."/>
            <person name="Ma J."/>
        </authorList>
    </citation>
    <scope>NUCLEOTIDE SEQUENCE [LARGE SCALE GENOMIC DNA]</scope>
    <source>
        <strain evidence="2">CCUG 56608</strain>
    </source>
</reference>
<proteinExistence type="predicted"/>
<sequence>MSKIDLELIFGDEKEKIDCSNCKHKFQVKLKDVFDGKTKLVCPRCRVDNREKFSPSTKRKLAYISKRSKELEKMLG</sequence>
<name>A0ABW3NI96_9BACI</name>
<evidence type="ECO:0000313" key="2">
    <source>
        <dbReference type="Proteomes" id="UP001597041"/>
    </source>
</evidence>
<keyword evidence="2" id="KW-1185">Reference proteome</keyword>
<dbReference type="RefSeq" id="WP_379592223.1">
    <property type="nucleotide sequence ID" value="NZ_JBHTKK010000013.1"/>
</dbReference>
<comment type="caution">
    <text evidence="1">The sequence shown here is derived from an EMBL/GenBank/DDBJ whole genome shotgun (WGS) entry which is preliminary data.</text>
</comment>
<evidence type="ECO:0000313" key="1">
    <source>
        <dbReference type="EMBL" id="MFD1066644.1"/>
    </source>
</evidence>
<gene>
    <name evidence="1" type="ORF">ACFQ19_11470</name>
</gene>